<dbReference type="AlphaFoldDB" id="A0A0D0C1W0"/>
<gene>
    <name evidence="1" type="ORF">GYMLUDRAFT_130053</name>
</gene>
<evidence type="ECO:0000313" key="2">
    <source>
        <dbReference type="Proteomes" id="UP000053593"/>
    </source>
</evidence>
<feature type="non-terminal residue" evidence="1">
    <location>
        <position position="101"/>
    </location>
</feature>
<organism evidence="1 2">
    <name type="scientific">Collybiopsis luxurians FD-317 M1</name>
    <dbReference type="NCBI Taxonomy" id="944289"/>
    <lineage>
        <taxon>Eukaryota</taxon>
        <taxon>Fungi</taxon>
        <taxon>Dikarya</taxon>
        <taxon>Basidiomycota</taxon>
        <taxon>Agaricomycotina</taxon>
        <taxon>Agaricomycetes</taxon>
        <taxon>Agaricomycetidae</taxon>
        <taxon>Agaricales</taxon>
        <taxon>Marasmiineae</taxon>
        <taxon>Omphalotaceae</taxon>
        <taxon>Collybiopsis</taxon>
        <taxon>Collybiopsis luxurians</taxon>
    </lineage>
</organism>
<dbReference type="EMBL" id="KN834769">
    <property type="protein sequence ID" value="KIK62061.1"/>
    <property type="molecule type" value="Genomic_DNA"/>
</dbReference>
<proteinExistence type="predicted"/>
<sequence>EYDRHIALLEEAFQQLKDARDDFKRSTDLRRSLLTPVRRLPEDVLVEIFSLYIQDCGALRGIEERTYSLSLSKDLIYSPSFTLSGVCSFWRRVAFSRPTFW</sequence>
<evidence type="ECO:0008006" key="3">
    <source>
        <dbReference type="Google" id="ProtNLM"/>
    </source>
</evidence>
<name>A0A0D0C1W0_9AGAR</name>
<dbReference type="HOGENOM" id="CLU_018544_4_0_1"/>
<accession>A0A0D0C1W0</accession>
<protein>
    <recommendedName>
        <fullName evidence="3">F-box domain-containing protein</fullName>
    </recommendedName>
</protein>
<reference evidence="1 2" key="1">
    <citation type="submission" date="2014-04" db="EMBL/GenBank/DDBJ databases">
        <title>Evolutionary Origins and Diversification of the Mycorrhizal Mutualists.</title>
        <authorList>
            <consortium name="DOE Joint Genome Institute"/>
            <consortium name="Mycorrhizal Genomics Consortium"/>
            <person name="Kohler A."/>
            <person name="Kuo A."/>
            <person name="Nagy L.G."/>
            <person name="Floudas D."/>
            <person name="Copeland A."/>
            <person name="Barry K.W."/>
            <person name="Cichocki N."/>
            <person name="Veneault-Fourrey C."/>
            <person name="LaButti K."/>
            <person name="Lindquist E.A."/>
            <person name="Lipzen A."/>
            <person name="Lundell T."/>
            <person name="Morin E."/>
            <person name="Murat C."/>
            <person name="Riley R."/>
            <person name="Ohm R."/>
            <person name="Sun H."/>
            <person name="Tunlid A."/>
            <person name="Henrissat B."/>
            <person name="Grigoriev I.V."/>
            <person name="Hibbett D.S."/>
            <person name="Martin F."/>
        </authorList>
    </citation>
    <scope>NUCLEOTIDE SEQUENCE [LARGE SCALE GENOMIC DNA]</scope>
    <source>
        <strain evidence="1 2">FD-317 M1</strain>
    </source>
</reference>
<keyword evidence="2" id="KW-1185">Reference proteome</keyword>
<feature type="non-terminal residue" evidence="1">
    <location>
        <position position="1"/>
    </location>
</feature>
<evidence type="ECO:0000313" key="1">
    <source>
        <dbReference type="EMBL" id="KIK62061.1"/>
    </source>
</evidence>
<dbReference type="Proteomes" id="UP000053593">
    <property type="component" value="Unassembled WGS sequence"/>
</dbReference>
<dbReference type="OrthoDB" id="3266451at2759"/>